<accession>A0AA36H2H4</accession>
<name>A0AA36H2H4_CYLNA</name>
<sequence>MSLFQLLALFFVASPLYSRVAVGDVNYYYKVLRLANSRSPNLVASRAPTFDRNCFFSPVQCMLPFGNKIQEAI</sequence>
<dbReference type="AlphaFoldDB" id="A0AA36H2H4"/>
<evidence type="ECO:0008006" key="4">
    <source>
        <dbReference type="Google" id="ProtNLM"/>
    </source>
</evidence>
<comment type="caution">
    <text evidence="2">The sequence shown here is derived from an EMBL/GenBank/DDBJ whole genome shotgun (WGS) entry which is preliminary data.</text>
</comment>
<organism evidence="2 3">
    <name type="scientific">Cylicocyclus nassatus</name>
    <name type="common">Nematode worm</name>
    <dbReference type="NCBI Taxonomy" id="53992"/>
    <lineage>
        <taxon>Eukaryota</taxon>
        <taxon>Metazoa</taxon>
        <taxon>Ecdysozoa</taxon>
        <taxon>Nematoda</taxon>
        <taxon>Chromadorea</taxon>
        <taxon>Rhabditida</taxon>
        <taxon>Rhabditina</taxon>
        <taxon>Rhabditomorpha</taxon>
        <taxon>Strongyloidea</taxon>
        <taxon>Strongylidae</taxon>
        <taxon>Cylicocyclus</taxon>
    </lineage>
</organism>
<keyword evidence="1" id="KW-0732">Signal</keyword>
<proteinExistence type="predicted"/>
<protein>
    <recommendedName>
        <fullName evidence="4">Secreted protein</fullName>
    </recommendedName>
</protein>
<feature type="signal peptide" evidence="1">
    <location>
        <begin position="1"/>
        <end position="18"/>
    </location>
</feature>
<dbReference type="Proteomes" id="UP001176961">
    <property type="component" value="Unassembled WGS sequence"/>
</dbReference>
<evidence type="ECO:0000313" key="3">
    <source>
        <dbReference type="Proteomes" id="UP001176961"/>
    </source>
</evidence>
<dbReference type="EMBL" id="CATQJL010000305">
    <property type="protein sequence ID" value="CAJ0602489.1"/>
    <property type="molecule type" value="Genomic_DNA"/>
</dbReference>
<evidence type="ECO:0000313" key="2">
    <source>
        <dbReference type="EMBL" id="CAJ0602489.1"/>
    </source>
</evidence>
<gene>
    <name evidence="2" type="ORF">CYNAS_LOCUS14472</name>
</gene>
<evidence type="ECO:0000256" key="1">
    <source>
        <dbReference type="SAM" id="SignalP"/>
    </source>
</evidence>
<feature type="chain" id="PRO_5041219945" description="Secreted protein" evidence="1">
    <location>
        <begin position="19"/>
        <end position="73"/>
    </location>
</feature>
<reference evidence="2" key="1">
    <citation type="submission" date="2023-07" db="EMBL/GenBank/DDBJ databases">
        <authorList>
            <consortium name="CYATHOMIX"/>
        </authorList>
    </citation>
    <scope>NUCLEOTIDE SEQUENCE</scope>
    <source>
        <strain evidence="2">N/A</strain>
    </source>
</reference>
<keyword evidence="3" id="KW-1185">Reference proteome</keyword>